<keyword evidence="2" id="KW-1185">Reference proteome</keyword>
<dbReference type="GeneID" id="18918288"/>
<sequence>MARGKGVKNLSTTAVKNQPIFARKEKKSKKKFVFRKTLSPEIVDAVIYYLRDDKESLRQCSVVSKIWSIATAQYLCKSFRWPPCKQYWGEFNPNECSCLADEEGLATFLNFLDRSERVRQAIQSLRFSFCQAKDEEIPNNCGGVTRIWSQTPRTSTPDASSTSSNGYPSYTLCPSTDPACRRTLLSQIAHTVFRPLNTLRLRN</sequence>
<evidence type="ECO:0008006" key="3">
    <source>
        <dbReference type="Google" id="ProtNLM"/>
    </source>
</evidence>
<dbReference type="InParanoid" id="K5VYV2"/>
<dbReference type="AlphaFoldDB" id="K5VYV2"/>
<gene>
    <name evidence="1" type="ORF">PHACADRAFT_262454</name>
</gene>
<protein>
    <recommendedName>
        <fullName evidence="3">F-box domain-containing protein</fullName>
    </recommendedName>
</protein>
<reference evidence="1 2" key="1">
    <citation type="journal article" date="2012" name="BMC Genomics">
        <title>Comparative genomics of the white-rot fungi, Phanerochaete carnosa and P. chrysosporium, to elucidate the genetic basis of the distinct wood types they colonize.</title>
        <authorList>
            <person name="Suzuki H."/>
            <person name="MacDonald J."/>
            <person name="Syed K."/>
            <person name="Salamov A."/>
            <person name="Hori C."/>
            <person name="Aerts A."/>
            <person name="Henrissat B."/>
            <person name="Wiebenga A."/>
            <person name="vanKuyk P.A."/>
            <person name="Barry K."/>
            <person name="Lindquist E."/>
            <person name="LaButti K."/>
            <person name="Lapidus A."/>
            <person name="Lucas S."/>
            <person name="Coutinho P."/>
            <person name="Gong Y."/>
            <person name="Samejima M."/>
            <person name="Mahadevan R."/>
            <person name="Abou-Zaid M."/>
            <person name="de Vries R.P."/>
            <person name="Igarashi K."/>
            <person name="Yadav J.S."/>
            <person name="Grigoriev I.V."/>
            <person name="Master E.R."/>
        </authorList>
    </citation>
    <scope>NUCLEOTIDE SEQUENCE [LARGE SCALE GENOMIC DNA]</scope>
    <source>
        <strain evidence="1 2">HHB-10118-sp</strain>
    </source>
</reference>
<dbReference type="EMBL" id="JH930476">
    <property type="protein sequence ID" value="EKM52005.1"/>
    <property type="molecule type" value="Genomic_DNA"/>
</dbReference>
<dbReference type="HOGENOM" id="CLU_1349350_0_0_1"/>
<proteinExistence type="predicted"/>
<accession>K5VYV2</accession>
<evidence type="ECO:0000313" key="1">
    <source>
        <dbReference type="EMBL" id="EKM52005.1"/>
    </source>
</evidence>
<name>K5VYV2_PHACS</name>
<dbReference type="KEGG" id="pco:PHACADRAFT_262454"/>
<evidence type="ECO:0000313" key="2">
    <source>
        <dbReference type="Proteomes" id="UP000008370"/>
    </source>
</evidence>
<dbReference type="Proteomes" id="UP000008370">
    <property type="component" value="Unassembled WGS sequence"/>
</dbReference>
<dbReference type="OrthoDB" id="2921803at2759"/>
<organism evidence="1 2">
    <name type="scientific">Phanerochaete carnosa (strain HHB-10118-sp)</name>
    <name type="common">White-rot fungus</name>
    <name type="synonym">Peniophora carnosa</name>
    <dbReference type="NCBI Taxonomy" id="650164"/>
    <lineage>
        <taxon>Eukaryota</taxon>
        <taxon>Fungi</taxon>
        <taxon>Dikarya</taxon>
        <taxon>Basidiomycota</taxon>
        <taxon>Agaricomycotina</taxon>
        <taxon>Agaricomycetes</taxon>
        <taxon>Polyporales</taxon>
        <taxon>Phanerochaetaceae</taxon>
        <taxon>Phanerochaete</taxon>
    </lineage>
</organism>
<dbReference type="RefSeq" id="XP_007399794.1">
    <property type="nucleotide sequence ID" value="XM_007399732.1"/>
</dbReference>